<gene>
    <name evidence="1" type="primary">ORF104106</name>
</gene>
<protein>
    <submittedName>
        <fullName evidence="1">Uncharacterized protein</fullName>
    </submittedName>
</protein>
<dbReference type="EMBL" id="HACG01030467">
    <property type="protein sequence ID" value="CEK77332.1"/>
    <property type="molecule type" value="Transcribed_RNA"/>
</dbReference>
<name>A0A0B7A9I7_9EUPU</name>
<organism evidence="1">
    <name type="scientific">Arion vulgaris</name>
    <dbReference type="NCBI Taxonomy" id="1028688"/>
    <lineage>
        <taxon>Eukaryota</taxon>
        <taxon>Metazoa</taxon>
        <taxon>Spiralia</taxon>
        <taxon>Lophotrochozoa</taxon>
        <taxon>Mollusca</taxon>
        <taxon>Gastropoda</taxon>
        <taxon>Heterobranchia</taxon>
        <taxon>Euthyneura</taxon>
        <taxon>Panpulmonata</taxon>
        <taxon>Eupulmonata</taxon>
        <taxon>Stylommatophora</taxon>
        <taxon>Helicina</taxon>
        <taxon>Arionoidea</taxon>
        <taxon>Arionidae</taxon>
        <taxon>Arion</taxon>
    </lineage>
</organism>
<evidence type="ECO:0000313" key="1">
    <source>
        <dbReference type="EMBL" id="CEK77332.1"/>
    </source>
</evidence>
<proteinExistence type="predicted"/>
<accession>A0A0B7A9I7</accession>
<reference evidence="1" key="1">
    <citation type="submission" date="2014-12" db="EMBL/GenBank/DDBJ databases">
        <title>Insight into the proteome of Arion vulgaris.</title>
        <authorList>
            <person name="Aradska J."/>
            <person name="Bulat T."/>
            <person name="Smidak R."/>
            <person name="Sarate P."/>
            <person name="Gangsoo J."/>
            <person name="Sialana F."/>
            <person name="Bilban M."/>
            <person name="Lubec G."/>
        </authorList>
    </citation>
    <scope>NUCLEOTIDE SEQUENCE</scope>
    <source>
        <tissue evidence="1">Skin</tissue>
    </source>
</reference>
<dbReference type="AlphaFoldDB" id="A0A0B7A9I7"/>
<sequence length="54" mass="5978">MVSMFSAQLTLKKNVVRISHGSAYFQMIADLRIGEIECLVLSETDNKTEVLCSG</sequence>